<sequence>MLSTSTRKTLLGVLCWALIAPQALTGHPNVHHQHHQHHHHGRASSSVTATASGTVPMSSAATGVDDAKETVRKALDALAVVNKLRMENINFNTYEFGEPGVARGDAPPLDIDTPPTEEQARKRSTDGRGFAYSIPKELREAARIVAESAPPSTPEGDHEKIAAEIRRKYARDTNDTNVPRQALLHQDGSSGLAAAWQDHLFPETSDRRDEVVKRATGSYWMTTIQQRGSSPFAPEGYQVWRNVMDYGAKGDGMTDDTAAINRAVSDGGRCGANCGSSTIYPAVVYFPPGTYLVSSSIIQYYNTQFLGDPITVPTVLAASSFVGLGVITSDVYVSDTEQWYINQNNFLRSIKNFKIDVRLTDPYAYVCAIHWQVAQGTSLENIEFYALTGTTQQGIYMENGSGGFLSDLTFVGGNFGAFFGNQQFTTSHLVFVNCNTALQIHWDWAWTMQDVVIESCTTGIIIVGGAGGPMSNGQPVGSLLLTDALIANTPTGILSSLYAENSTALLVQNTGFFNVEKAIVDDVLSKTLVAGGDEVFIHNWGFGMLSTESGVSEFANGIPIPTMNRTASLLAETGYVNRNFFTRRRPKYYDIGQSQIMDVKVLGAKGDGVTNDGPVLNAILQNAANLSSIVYFPFGVYVVRDTLKVPVGSRIIGQAWSQIMGKGSNFQNELKPRVVIKVGEPGDVGIVEIQDMLFTVGGNTAGAVLMEWNVHESTQGSAGLWDSHFRVGGAIGSALQAEDCPKLTGSVNPSCKAASLLLHLTPESSAYMENVWVWVADHDLDKVTQDQIDVYVARGVLIESQGPTWLYGTASEHCVLYQYQLSKAENILLGMIQTESPYYQPVPKAPRPFTPGIFPDDPTFDDCATGSSTCAVSWAVRIIDSKTVYLLGAGLYSWFSDYSQDCLETEDCQQRGFHIEESNDIWIYNLCTKAIEEMITPVKELVTMATDNRNGFLSSILAWVRNSSDTTIGQREFEGFQIYLPGSAYIEDLTATCQTALTQTIKCHAKLQGWQEPTMRGSLDNVTLTDELCDVGCGMSLRNYYDAVTAACQNQNFTVPAGVTFPERAGGTIWTGYNETCLKDPSSGEYCNDIINTFTIVDTYEDMPVDELCSPCYISLHQTMQASPYSVYHDSLQSDYLKARLDYIYKQCDVDEGPTNIKDPQYIPVEVEPIPCFTDVTYTTKEGDTCDSIALRYSVASAAVQSANTDQISNCSSVKSGRELCIPLTCDRLYVLDDQDTCDSIERATDIDLGGLRAYNPWINYFCDNLVPTVWIHGRILCLSPQGGQYNVTDPIPGVVVAPGETTGYSGMVVAPPNGTTLAEGTTIYCGKWYTVSSSEETCAAVCSSTGITADLFRAVNPSLAGEGLEDCTELMEVGLTYCVAPIWGWEDVDSFIY</sequence>
<feature type="domain" description="LysM" evidence="7">
    <location>
        <begin position="1176"/>
        <end position="1222"/>
    </location>
</feature>
<evidence type="ECO:0000256" key="5">
    <source>
        <dbReference type="SAM" id="SignalP"/>
    </source>
</evidence>
<dbReference type="GO" id="GO:0005576">
    <property type="term" value="C:extracellular region"/>
    <property type="evidence" value="ECO:0007669"/>
    <property type="project" value="UniProtKB-SubCell"/>
</dbReference>
<dbReference type="Gene3D" id="3.10.350.10">
    <property type="entry name" value="LysM domain"/>
    <property type="match status" value="3"/>
</dbReference>
<dbReference type="PANTHER" id="PTHR33928">
    <property type="entry name" value="POLYGALACTURONASE QRT3"/>
    <property type="match status" value="1"/>
</dbReference>
<dbReference type="SMART" id="SM00257">
    <property type="entry name" value="LysM"/>
    <property type="match status" value="3"/>
</dbReference>
<evidence type="ECO:0000313" key="8">
    <source>
        <dbReference type="EMBL" id="CEL10115.1"/>
    </source>
</evidence>
<dbReference type="CDD" id="cd00118">
    <property type="entry name" value="LysM"/>
    <property type="match status" value="1"/>
</dbReference>
<dbReference type="EMBL" id="CDMC01000017">
    <property type="protein sequence ID" value="CEL10115.1"/>
    <property type="molecule type" value="Genomic_DNA"/>
</dbReference>
<evidence type="ECO:0000256" key="1">
    <source>
        <dbReference type="ARBA" id="ARBA00004613"/>
    </source>
</evidence>
<feature type="compositionally biased region" description="Basic residues" evidence="4">
    <location>
        <begin position="29"/>
        <end position="42"/>
    </location>
</feature>
<dbReference type="SUPFAM" id="SSF51126">
    <property type="entry name" value="Pectin lyase-like"/>
    <property type="match status" value="2"/>
</dbReference>
<dbReference type="OMA" id="VEIQDMM"/>
<keyword evidence="2" id="KW-0964">Secreted</keyword>
<organism evidence="8 9">
    <name type="scientific">Aspergillus calidoustus</name>
    <dbReference type="NCBI Taxonomy" id="454130"/>
    <lineage>
        <taxon>Eukaryota</taxon>
        <taxon>Fungi</taxon>
        <taxon>Dikarya</taxon>
        <taxon>Ascomycota</taxon>
        <taxon>Pezizomycotina</taxon>
        <taxon>Eurotiomycetes</taxon>
        <taxon>Eurotiomycetidae</taxon>
        <taxon>Eurotiales</taxon>
        <taxon>Aspergillaceae</taxon>
        <taxon>Aspergillus</taxon>
        <taxon>Aspergillus subgen. Nidulantes</taxon>
    </lineage>
</organism>
<reference evidence="9" key="1">
    <citation type="journal article" date="2016" name="Genome Announc.">
        <title>Draft genome sequences of fungus Aspergillus calidoustus.</title>
        <authorList>
            <person name="Horn F."/>
            <person name="Linde J."/>
            <person name="Mattern D.J."/>
            <person name="Walther G."/>
            <person name="Guthke R."/>
            <person name="Scherlach K."/>
            <person name="Martin K."/>
            <person name="Brakhage A.A."/>
            <person name="Petzke L."/>
            <person name="Valiante V."/>
        </authorList>
    </citation>
    <scope>NUCLEOTIDE SEQUENCE [LARGE SCALE GENOMIC DNA]</scope>
    <source>
        <strain evidence="9">SF006504</strain>
    </source>
</reference>
<dbReference type="InterPro" id="IPR011050">
    <property type="entry name" value="Pectin_lyase_fold/virulence"/>
</dbReference>
<evidence type="ECO:0000313" key="9">
    <source>
        <dbReference type="Proteomes" id="UP000054771"/>
    </source>
</evidence>
<feature type="domain" description="LysM" evidence="7">
    <location>
        <begin position="1328"/>
        <end position="1380"/>
    </location>
</feature>
<dbReference type="GO" id="GO:0004650">
    <property type="term" value="F:polygalacturonase activity"/>
    <property type="evidence" value="ECO:0007669"/>
    <property type="project" value="InterPro"/>
</dbReference>
<dbReference type="InterPro" id="IPR036779">
    <property type="entry name" value="LysM_dom_sf"/>
</dbReference>
<gene>
    <name evidence="8" type="ORF">ASPCAL13240</name>
</gene>
<evidence type="ECO:0000256" key="2">
    <source>
        <dbReference type="ARBA" id="ARBA00022525"/>
    </source>
</evidence>
<dbReference type="OrthoDB" id="1046782at2759"/>
<dbReference type="Gene3D" id="2.160.20.10">
    <property type="entry name" value="Single-stranded right-handed beta-helix, Pectin lyase-like"/>
    <property type="match status" value="2"/>
</dbReference>
<accession>A0A0U5GEK5</accession>
<evidence type="ECO:0008006" key="10">
    <source>
        <dbReference type="Google" id="ProtNLM"/>
    </source>
</evidence>
<dbReference type="CDD" id="cd23668">
    <property type="entry name" value="GH55_beta13glucanase-like"/>
    <property type="match status" value="1"/>
</dbReference>
<comment type="subcellular location">
    <subcellularLocation>
        <location evidence="1">Secreted</location>
    </subcellularLocation>
</comment>
<keyword evidence="9" id="KW-1185">Reference proteome</keyword>
<keyword evidence="3 5" id="KW-0732">Signal</keyword>
<dbReference type="PANTHER" id="PTHR33928:SF2">
    <property type="entry name" value="PECTATE LYASE SUPERFAMILY PROTEIN DOMAIN-CONTAINING PROTEIN-RELATED"/>
    <property type="match status" value="1"/>
</dbReference>
<feature type="domain" description="Rhodanese" evidence="6">
    <location>
        <begin position="852"/>
        <end position="903"/>
    </location>
</feature>
<evidence type="ECO:0000259" key="6">
    <source>
        <dbReference type="PROSITE" id="PS50206"/>
    </source>
</evidence>
<protein>
    <recommendedName>
        <fullName evidence="10">LysM domain-containing protein</fullName>
    </recommendedName>
</protein>
<feature type="compositionally biased region" description="Low complexity" evidence="4">
    <location>
        <begin position="43"/>
        <end position="55"/>
    </location>
</feature>
<feature type="signal peptide" evidence="5">
    <location>
        <begin position="1"/>
        <end position="25"/>
    </location>
</feature>
<dbReference type="InterPro" id="IPR012334">
    <property type="entry name" value="Pectin_lyas_fold"/>
</dbReference>
<dbReference type="PROSITE" id="PS51782">
    <property type="entry name" value="LYSM"/>
    <property type="match status" value="2"/>
</dbReference>
<evidence type="ECO:0000259" key="7">
    <source>
        <dbReference type="PROSITE" id="PS51782"/>
    </source>
</evidence>
<dbReference type="Pfam" id="PF12708">
    <property type="entry name" value="Pect-lyase_RHGA_epim"/>
    <property type="match status" value="2"/>
</dbReference>
<feature type="region of interest" description="Disordered" evidence="4">
    <location>
        <begin position="28"/>
        <end position="66"/>
    </location>
</feature>
<dbReference type="InterPro" id="IPR024535">
    <property type="entry name" value="RHGA/B-epi-like_pectate_lyase"/>
</dbReference>
<proteinExistence type="predicted"/>
<feature type="chain" id="PRO_5006857797" description="LysM domain-containing protein" evidence="5">
    <location>
        <begin position="26"/>
        <end position="1394"/>
    </location>
</feature>
<dbReference type="STRING" id="454130.A0A0U5GEK5"/>
<dbReference type="InterPro" id="IPR018392">
    <property type="entry name" value="LysM"/>
</dbReference>
<dbReference type="InterPro" id="IPR039279">
    <property type="entry name" value="QRT3-like"/>
</dbReference>
<dbReference type="InterPro" id="IPR001763">
    <property type="entry name" value="Rhodanese-like_dom"/>
</dbReference>
<dbReference type="FunFam" id="2.160.20.10:FF:000049">
    <property type="entry name" value="Putative exo-beta-1,3-glucanase"/>
    <property type="match status" value="1"/>
</dbReference>
<evidence type="ECO:0000256" key="4">
    <source>
        <dbReference type="SAM" id="MobiDB-lite"/>
    </source>
</evidence>
<name>A0A0U5GEK5_ASPCI</name>
<dbReference type="Proteomes" id="UP000054771">
    <property type="component" value="Unassembled WGS sequence"/>
</dbReference>
<dbReference type="SUPFAM" id="SSF54106">
    <property type="entry name" value="LysM domain"/>
    <property type="match status" value="1"/>
</dbReference>
<dbReference type="Pfam" id="PF01476">
    <property type="entry name" value="LysM"/>
    <property type="match status" value="1"/>
</dbReference>
<evidence type="ECO:0000256" key="3">
    <source>
        <dbReference type="ARBA" id="ARBA00022729"/>
    </source>
</evidence>
<feature type="region of interest" description="Disordered" evidence="4">
    <location>
        <begin position="100"/>
        <end position="126"/>
    </location>
</feature>
<dbReference type="PROSITE" id="PS50206">
    <property type="entry name" value="RHODANESE_3"/>
    <property type="match status" value="1"/>
</dbReference>